<accession>A0ACB8TFY1</accession>
<organism evidence="1 2">
    <name type="scientific">Artomyces pyxidatus</name>
    <dbReference type="NCBI Taxonomy" id="48021"/>
    <lineage>
        <taxon>Eukaryota</taxon>
        <taxon>Fungi</taxon>
        <taxon>Dikarya</taxon>
        <taxon>Basidiomycota</taxon>
        <taxon>Agaricomycotina</taxon>
        <taxon>Agaricomycetes</taxon>
        <taxon>Russulales</taxon>
        <taxon>Auriscalpiaceae</taxon>
        <taxon>Artomyces</taxon>
    </lineage>
</organism>
<sequence>MSRVDAFLGRNETIPGITLRHDVYPTIDTTRAISGQTYSGKVVLVTDISCGIGLEIARQYARAGAKLAITSRTLATLEANRDAILEAVPSAEVLVVPVDIRDKKRLEAAVHSALEVYGRLDILIANAEKAPDASVDSIEVNIRGVFNSICAAVRALQNTQGCIVVISSGAFHDGHSGGSGYNTSKTAVGRLVEFLALGVLSRIPSPQRRLSKTAVEYPTVTAFALDPGLIEQKTLEKDIGVDGLIPDKLALPAATVLYLTAGGAHWLTGRHVSANWDLGEAEKEWKARILEESGNTSKGYTLS</sequence>
<name>A0ACB8TFY1_9AGAM</name>
<reference evidence="1" key="2">
    <citation type="journal article" date="2022" name="New Phytol.">
        <title>Evolutionary transition to the ectomycorrhizal habit in the genomes of a hyperdiverse lineage of mushroom-forming fungi.</title>
        <authorList>
            <person name="Looney B."/>
            <person name="Miyauchi S."/>
            <person name="Morin E."/>
            <person name="Drula E."/>
            <person name="Courty P.E."/>
            <person name="Kohler A."/>
            <person name="Kuo A."/>
            <person name="LaButti K."/>
            <person name="Pangilinan J."/>
            <person name="Lipzen A."/>
            <person name="Riley R."/>
            <person name="Andreopoulos W."/>
            <person name="He G."/>
            <person name="Johnson J."/>
            <person name="Nolan M."/>
            <person name="Tritt A."/>
            <person name="Barry K.W."/>
            <person name="Grigoriev I.V."/>
            <person name="Nagy L.G."/>
            <person name="Hibbett D."/>
            <person name="Henrissat B."/>
            <person name="Matheny P.B."/>
            <person name="Labbe J."/>
            <person name="Martin F.M."/>
        </authorList>
    </citation>
    <scope>NUCLEOTIDE SEQUENCE</scope>
    <source>
        <strain evidence="1">HHB10654</strain>
    </source>
</reference>
<evidence type="ECO:0000313" key="1">
    <source>
        <dbReference type="EMBL" id="KAI0067331.1"/>
    </source>
</evidence>
<evidence type="ECO:0000313" key="2">
    <source>
        <dbReference type="Proteomes" id="UP000814140"/>
    </source>
</evidence>
<dbReference type="EMBL" id="MU277190">
    <property type="protein sequence ID" value="KAI0067331.1"/>
    <property type="molecule type" value="Genomic_DNA"/>
</dbReference>
<comment type="caution">
    <text evidence="1">The sequence shown here is derived from an EMBL/GenBank/DDBJ whole genome shotgun (WGS) entry which is preliminary data.</text>
</comment>
<dbReference type="Proteomes" id="UP000814140">
    <property type="component" value="Unassembled WGS sequence"/>
</dbReference>
<gene>
    <name evidence="1" type="ORF">BV25DRAFT_1987749</name>
</gene>
<proteinExistence type="predicted"/>
<keyword evidence="2" id="KW-1185">Reference proteome</keyword>
<protein>
    <submittedName>
        <fullName evidence="1">NAD-P-binding protein</fullName>
    </submittedName>
</protein>
<reference evidence="1" key="1">
    <citation type="submission" date="2021-03" db="EMBL/GenBank/DDBJ databases">
        <authorList>
            <consortium name="DOE Joint Genome Institute"/>
            <person name="Ahrendt S."/>
            <person name="Looney B.P."/>
            <person name="Miyauchi S."/>
            <person name="Morin E."/>
            <person name="Drula E."/>
            <person name="Courty P.E."/>
            <person name="Chicoki N."/>
            <person name="Fauchery L."/>
            <person name="Kohler A."/>
            <person name="Kuo A."/>
            <person name="Labutti K."/>
            <person name="Pangilinan J."/>
            <person name="Lipzen A."/>
            <person name="Riley R."/>
            <person name="Andreopoulos W."/>
            <person name="He G."/>
            <person name="Johnson J."/>
            <person name="Barry K.W."/>
            <person name="Grigoriev I.V."/>
            <person name="Nagy L."/>
            <person name="Hibbett D."/>
            <person name="Henrissat B."/>
            <person name="Matheny P.B."/>
            <person name="Labbe J."/>
            <person name="Martin F."/>
        </authorList>
    </citation>
    <scope>NUCLEOTIDE SEQUENCE</scope>
    <source>
        <strain evidence="1">HHB10654</strain>
    </source>
</reference>